<feature type="region of interest" description="Disordered" evidence="1">
    <location>
        <begin position="344"/>
        <end position="371"/>
    </location>
</feature>
<feature type="compositionally biased region" description="Basic residues" evidence="1">
    <location>
        <begin position="344"/>
        <end position="357"/>
    </location>
</feature>
<sequence>MLPEQQPADSASRRRQRQMLRRHLSDRRGYKAGCGDRSSRLQANLYRFLGERPSAEMQSLRTDERDGKTNVNKPERRDVLLGAIESLQRLSMEPANTTLLSGSNANGCTEPHKPLLSDNGHELTEQAQLLGDNLRYLALACNPATRQIELRWSRDHQRITGARRKIDRLLRQLSGLESGCCTARASAPVDGAPCQQDPLFWRFPACESAGASDKSQLRHHECSQKLRLRRGRRQQRQDDPVAQQMALSKTALIGDPVFQVNCFGQEHRWGRMTLPTISAGLNAADRLGRKNLHRRRLTEHRDAVRAEIVDFANRMEEKWEAFEDDRMDKSIDAACRRLRRALRLGPKRKSKKQRRPALHTQLPTPTPQCSAEFVSQTNGLPSMMDISEGASNNVLQSGNRSLRRVKTYVCIVWGKTKICCNKTVKISILRVMITTIPIPSVRYAQSFIVSDVLNNNSFLESSMMTFSCLIRTTLVNYEESIHSILAQNQIRKREAYDKDRTKDPCSTFITN</sequence>
<evidence type="ECO:0000313" key="2">
    <source>
        <dbReference type="Proteomes" id="UP000095280"/>
    </source>
</evidence>
<feature type="region of interest" description="Disordered" evidence="1">
    <location>
        <begin position="1"/>
        <end position="36"/>
    </location>
</feature>
<protein>
    <submittedName>
        <fullName evidence="3 4">BHLH domain-containing protein</fullName>
    </submittedName>
</protein>
<feature type="compositionally biased region" description="Polar residues" evidence="1">
    <location>
        <begin position="361"/>
        <end position="371"/>
    </location>
</feature>
<name>A0A1I8I6H2_9PLAT</name>
<evidence type="ECO:0000256" key="1">
    <source>
        <dbReference type="SAM" id="MobiDB-lite"/>
    </source>
</evidence>
<dbReference type="WBParaSite" id="maker-uti_cns_0010069-snap-gene-0.6-mRNA-1">
    <property type="protein sequence ID" value="maker-uti_cns_0010069-snap-gene-0.6-mRNA-1"/>
    <property type="gene ID" value="maker-uti_cns_0010069-snap-gene-0.6"/>
</dbReference>
<evidence type="ECO:0000313" key="3">
    <source>
        <dbReference type="WBParaSite" id="maker-uti_cns_0010069-snap-gene-0.6-mRNA-1"/>
    </source>
</evidence>
<keyword evidence="2" id="KW-1185">Reference proteome</keyword>
<dbReference type="WBParaSite" id="maker-uti_cns_0013422-snap-gene-0.5-mRNA-1">
    <property type="protein sequence ID" value="maker-uti_cns_0013422-snap-gene-0.5-mRNA-1"/>
    <property type="gene ID" value="maker-uti_cns_0013422-snap-gene-0.5"/>
</dbReference>
<proteinExistence type="predicted"/>
<dbReference type="AlphaFoldDB" id="A0A1I8I6H2"/>
<organism evidence="2 3">
    <name type="scientific">Macrostomum lignano</name>
    <dbReference type="NCBI Taxonomy" id="282301"/>
    <lineage>
        <taxon>Eukaryota</taxon>
        <taxon>Metazoa</taxon>
        <taxon>Spiralia</taxon>
        <taxon>Lophotrochozoa</taxon>
        <taxon>Platyhelminthes</taxon>
        <taxon>Rhabditophora</taxon>
        <taxon>Macrostomorpha</taxon>
        <taxon>Macrostomida</taxon>
        <taxon>Macrostomidae</taxon>
        <taxon>Macrostomum</taxon>
    </lineage>
</organism>
<dbReference type="Proteomes" id="UP000095280">
    <property type="component" value="Unplaced"/>
</dbReference>
<evidence type="ECO:0000313" key="4">
    <source>
        <dbReference type="WBParaSite" id="maker-uti_cns_0013422-snap-gene-0.5-mRNA-1"/>
    </source>
</evidence>
<accession>A0A1I8I6H2</accession>
<feature type="compositionally biased region" description="Basic residues" evidence="1">
    <location>
        <begin position="13"/>
        <end position="25"/>
    </location>
</feature>
<reference evidence="3 4" key="1">
    <citation type="submission" date="2016-11" db="UniProtKB">
        <authorList>
            <consortium name="WormBaseParasite"/>
        </authorList>
    </citation>
    <scope>IDENTIFICATION</scope>
</reference>